<comment type="similarity">
    <text evidence="1">Belongs to the iron/ascorbate-dependent oxidoreductase family.</text>
</comment>
<accession>A0A1X6ZWP3</accession>
<evidence type="ECO:0000259" key="2">
    <source>
        <dbReference type="PROSITE" id="PS51471"/>
    </source>
</evidence>
<feature type="domain" description="Fe2OG dioxygenase" evidence="2">
    <location>
        <begin position="147"/>
        <end position="262"/>
    </location>
</feature>
<evidence type="ECO:0000313" key="4">
    <source>
        <dbReference type="Proteomes" id="UP000193778"/>
    </source>
</evidence>
<dbReference type="Gene3D" id="2.60.120.620">
    <property type="entry name" value="q2cbj1_9rhob like domain"/>
    <property type="match status" value="1"/>
</dbReference>
<organism evidence="3 4">
    <name type="scientific">Ruegeria meonggei</name>
    <dbReference type="NCBI Taxonomy" id="1446476"/>
    <lineage>
        <taxon>Bacteria</taxon>
        <taxon>Pseudomonadati</taxon>
        <taxon>Pseudomonadota</taxon>
        <taxon>Alphaproteobacteria</taxon>
        <taxon>Rhodobacterales</taxon>
        <taxon>Roseobacteraceae</taxon>
        <taxon>Ruegeria</taxon>
    </lineage>
</organism>
<sequence length="289" mass="32376">MSKTDLGTDADMALNLVDLARYPIADLETGEGAEFLKVCQDHMETHGWCNLDGFIRPDALAALEDETTNFLPGAEVLTIKRNIYQGAVDPTLPADDPRRREYTHVATQLADDQLPADTLIQQLYQSEILTDFVRRVQKKPVLYRCADEFQALNVVALYPGSWHAWHYDTTECTVTLLLKAAESGGDFAFLPNSRTDETEDRAAVDRLLAGDMSHTQKFDRRAGTFTLFRGGYSLHGVTEVFGAHPRITAIMTYDEQMGRVISDDINVRIYGKRVEKILGDRKAAMTQAQ</sequence>
<dbReference type="InterPro" id="IPR056470">
    <property type="entry name" value="BesD/HalB-like"/>
</dbReference>
<dbReference type="Pfam" id="PF23169">
    <property type="entry name" value="HalD"/>
    <property type="match status" value="1"/>
</dbReference>
<evidence type="ECO:0000256" key="1">
    <source>
        <dbReference type="RuleBase" id="RU003682"/>
    </source>
</evidence>
<dbReference type="GO" id="GO:0016491">
    <property type="term" value="F:oxidoreductase activity"/>
    <property type="evidence" value="ECO:0007669"/>
    <property type="project" value="UniProtKB-KW"/>
</dbReference>
<name>A0A1X6ZWP3_9RHOB</name>
<keyword evidence="4" id="KW-1185">Reference proteome</keyword>
<dbReference type="OrthoDB" id="9798229at2"/>
<dbReference type="PROSITE" id="PS51471">
    <property type="entry name" value="FE2OG_OXY"/>
    <property type="match status" value="1"/>
</dbReference>
<dbReference type="AlphaFoldDB" id="A0A1X6ZWP3"/>
<dbReference type="RefSeq" id="WP_085823658.1">
    <property type="nucleotide sequence ID" value="NZ_FWFP01000009.1"/>
</dbReference>
<dbReference type="Proteomes" id="UP000193778">
    <property type="component" value="Unassembled WGS sequence"/>
</dbReference>
<dbReference type="SUPFAM" id="SSF51197">
    <property type="entry name" value="Clavaminate synthase-like"/>
    <property type="match status" value="1"/>
</dbReference>
<dbReference type="GO" id="GO:0046872">
    <property type="term" value="F:metal ion binding"/>
    <property type="evidence" value="ECO:0007669"/>
    <property type="project" value="UniProtKB-KW"/>
</dbReference>
<keyword evidence="1" id="KW-0479">Metal-binding</keyword>
<protein>
    <recommendedName>
        <fullName evidence="2">Fe2OG dioxygenase domain-containing protein</fullName>
    </recommendedName>
</protein>
<reference evidence="4" key="1">
    <citation type="submission" date="2017-03" db="EMBL/GenBank/DDBJ databases">
        <authorList>
            <person name="Rodrigo-Torres L."/>
            <person name="Arahal R.D."/>
            <person name="Lucena T."/>
        </authorList>
    </citation>
    <scope>NUCLEOTIDE SEQUENCE [LARGE SCALE GENOMIC DNA]</scope>
    <source>
        <strain evidence="4">CECT 8411</strain>
    </source>
</reference>
<proteinExistence type="inferred from homology"/>
<evidence type="ECO:0000313" key="3">
    <source>
        <dbReference type="EMBL" id="SLN63816.1"/>
    </source>
</evidence>
<dbReference type="EMBL" id="FWFP01000009">
    <property type="protein sequence ID" value="SLN63816.1"/>
    <property type="molecule type" value="Genomic_DNA"/>
</dbReference>
<keyword evidence="1" id="KW-0560">Oxidoreductase</keyword>
<keyword evidence="1" id="KW-0408">Iron</keyword>
<dbReference type="InterPro" id="IPR005123">
    <property type="entry name" value="Oxoglu/Fe-dep_dioxygenase_dom"/>
</dbReference>
<gene>
    <name evidence="3" type="ORF">RUM8411_03171</name>
</gene>